<organism evidence="2 3">
    <name type="scientific">Lophium mytilinum</name>
    <dbReference type="NCBI Taxonomy" id="390894"/>
    <lineage>
        <taxon>Eukaryota</taxon>
        <taxon>Fungi</taxon>
        <taxon>Dikarya</taxon>
        <taxon>Ascomycota</taxon>
        <taxon>Pezizomycotina</taxon>
        <taxon>Dothideomycetes</taxon>
        <taxon>Pleosporomycetidae</taxon>
        <taxon>Mytilinidiales</taxon>
        <taxon>Mytilinidiaceae</taxon>
        <taxon>Lophium</taxon>
    </lineage>
</organism>
<proteinExistence type="predicted"/>
<keyword evidence="3" id="KW-1185">Reference proteome</keyword>
<protein>
    <submittedName>
        <fullName evidence="2">Uncharacterized protein</fullName>
    </submittedName>
</protein>
<feature type="transmembrane region" description="Helical" evidence="1">
    <location>
        <begin position="241"/>
        <end position="263"/>
    </location>
</feature>
<accession>A0A6A6QLP6</accession>
<dbReference type="OrthoDB" id="5419954at2759"/>
<keyword evidence="1" id="KW-0812">Transmembrane</keyword>
<keyword evidence="1" id="KW-0472">Membrane</keyword>
<sequence length="368" mass="41709">MAPILDQIPTFNTTGNILEWRIPGSHFRDPLPTATFVAAALCFLFFFGHYVVTCCLCCWKRKNKSKSKNFIWQFRFSSAILMLYFAVYTADRVLTEINEKRVVMYYPFLIVLETMTLFADAWLMVFLLGAFTLLLYEHAGAKKESNSLMMVGLRLITWGLMLLAAANPAAFIYYLVSNRLLSEETKQAIANTGGPRVEILTAYTKITLAFYCIYFGAAIILTWITIYILRKLHRRQTPAKAIRVGLPLLVACVDARSLVQLVFAAAFTYKPHTESGVVKLLRLLFYGFLSIGIYSTFMWISGSDDLKEKDDANVHKDVNYTPGVPEATPQPVYYGDVITAYTGKQVTWNAHPVPQNMHHDGSYTFRNA</sequence>
<feature type="transmembrane region" description="Helical" evidence="1">
    <location>
        <begin position="108"/>
        <end position="135"/>
    </location>
</feature>
<evidence type="ECO:0000256" key="1">
    <source>
        <dbReference type="SAM" id="Phobius"/>
    </source>
</evidence>
<keyword evidence="1" id="KW-1133">Transmembrane helix</keyword>
<name>A0A6A6QLP6_9PEZI</name>
<evidence type="ECO:0000313" key="2">
    <source>
        <dbReference type="EMBL" id="KAF2493285.1"/>
    </source>
</evidence>
<feature type="transmembrane region" description="Helical" evidence="1">
    <location>
        <begin position="36"/>
        <end position="58"/>
    </location>
</feature>
<feature type="transmembrane region" description="Helical" evidence="1">
    <location>
        <begin position="70"/>
        <end position="88"/>
    </location>
</feature>
<gene>
    <name evidence="2" type="ORF">BU16DRAFT_563450</name>
</gene>
<reference evidence="2" key="1">
    <citation type="journal article" date="2020" name="Stud. Mycol.">
        <title>101 Dothideomycetes genomes: a test case for predicting lifestyles and emergence of pathogens.</title>
        <authorList>
            <person name="Haridas S."/>
            <person name="Albert R."/>
            <person name="Binder M."/>
            <person name="Bloem J."/>
            <person name="Labutti K."/>
            <person name="Salamov A."/>
            <person name="Andreopoulos B."/>
            <person name="Baker S."/>
            <person name="Barry K."/>
            <person name="Bills G."/>
            <person name="Bluhm B."/>
            <person name="Cannon C."/>
            <person name="Castanera R."/>
            <person name="Culley D."/>
            <person name="Daum C."/>
            <person name="Ezra D."/>
            <person name="Gonzalez J."/>
            <person name="Henrissat B."/>
            <person name="Kuo A."/>
            <person name="Liang C."/>
            <person name="Lipzen A."/>
            <person name="Lutzoni F."/>
            <person name="Magnuson J."/>
            <person name="Mondo S."/>
            <person name="Nolan M."/>
            <person name="Ohm R."/>
            <person name="Pangilinan J."/>
            <person name="Park H.-J."/>
            <person name="Ramirez L."/>
            <person name="Alfaro M."/>
            <person name="Sun H."/>
            <person name="Tritt A."/>
            <person name="Yoshinaga Y."/>
            <person name="Zwiers L.-H."/>
            <person name="Turgeon B."/>
            <person name="Goodwin S."/>
            <person name="Spatafora J."/>
            <person name="Crous P."/>
            <person name="Grigoriev I."/>
        </authorList>
    </citation>
    <scope>NUCLEOTIDE SEQUENCE</scope>
    <source>
        <strain evidence="2">CBS 269.34</strain>
    </source>
</reference>
<feature type="transmembrane region" description="Helical" evidence="1">
    <location>
        <begin position="208"/>
        <end position="229"/>
    </location>
</feature>
<dbReference type="AlphaFoldDB" id="A0A6A6QLP6"/>
<evidence type="ECO:0000313" key="3">
    <source>
        <dbReference type="Proteomes" id="UP000799750"/>
    </source>
</evidence>
<feature type="transmembrane region" description="Helical" evidence="1">
    <location>
        <begin position="155"/>
        <end position="176"/>
    </location>
</feature>
<dbReference type="Proteomes" id="UP000799750">
    <property type="component" value="Unassembled WGS sequence"/>
</dbReference>
<dbReference type="EMBL" id="MU004192">
    <property type="protein sequence ID" value="KAF2493285.1"/>
    <property type="molecule type" value="Genomic_DNA"/>
</dbReference>
<feature type="transmembrane region" description="Helical" evidence="1">
    <location>
        <begin position="283"/>
        <end position="300"/>
    </location>
</feature>